<keyword evidence="4" id="KW-1185">Reference proteome</keyword>
<feature type="domain" description="LYC1 C-terminal" evidence="2">
    <location>
        <begin position="173"/>
        <end position="391"/>
    </location>
</feature>
<accession>A0A9P9IXF8</accession>
<dbReference type="PANTHER" id="PTHR34815:SF2">
    <property type="entry name" value="N-ACETYLTRANSFERASE DOMAIN-CONTAINING PROTEIN"/>
    <property type="match status" value="1"/>
</dbReference>
<evidence type="ECO:0000313" key="3">
    <source>
        <dbReference type="EMBL" id="KAH7135796.1"/>
    </source>
</evidence>
<feature type="region of interest" description="Disordered" evidence="1">
    <location>
        <begin position="1"/>
        <end position="24"/>
    </location>
</feature>
<dbReference type="EMBL" id="JAGMWT010000002">
    <property type="protein sequence ID" value="KAH7135796.1"/>
    <property type="molecule type" value="Genomic_DNA"/>
</dbReference>
<dbReference type="InterPro" id="IPR055100">
    <property type="entry name" value="GNAT_LYC1-like"/>
</dbReference>
<evidence type="ECO:0000313" key="4">
    <source>
        <dbReference type="Proteomes" id="UP000700596"/>
    </source>
</evidence>
<dbReference type="Pfam" id="PF22998">
    <property type="entry name" value="GNAT_LYC1-like"/>
    <property type="match status" value="1"/>
</dbReference>
<comment type="caution">
    <text evidence="3">The sequence shown here is derived from an EMBL/GenBank/DDBJ whole genome shotgun (WGS) entry which is preliminary data.</text>
</comment>
<evidence type="ECO:0000259" key="2">
    <source>
        <dbReference type="Pfam" id="PF22998"/>
    </source>
</evidence>
<organism evidence="3 4">
    <name type="scientific">Dendryphion nanum</name>
    <dbReference type="NCBI Taxonomy" id="256645"/>
    <lineage>
        <taxon>Eukaryota</taxon>
        <taxon>Fungi</taxon>
        <taxon>Dikarya</taxon>
        <taxon>Ascomycota</taxon>
        <taxon>Pezizomycotina</taxon>
        <taxon>Dothideomycetes</taxon>
        <taxon>Pleosporomycetidae</taxon>
        <taxon>Pleosporales</taxon>
        <taxon>Torulaceae</taxon>
        <taxon>Dendryphion</taxon>
    </lineage>
</organism>
<dbReference type="Proteomes" id="UP000700596">
    <property type="component" value="Unassembled WGS sequence"/>
</dbReference>
<dbReference type="OrthoDB" id="2020070at2759"/>
<gene>
    <name evidence="3" type="ORF">B0J11DRAFT_170253</name>
</gene>
<dbReference type="InterPro" id="IPR016181">
    <property type="entry name" value="Acyl_CoA_acyltransferase"/>
</dbReference>
<sequence length="391" mass="44410">MSSTKESYYPASDSSSLALRHPTPEERIEISTNTSQAWKDSLTLSMYLEESLFMATVPLSQNDGMTVWILVDKDLPPNHRPVLCSCESFRKRSLTSDAEGIVKENIVHGIASVFSPLQYRRRGYTGRMMRELSKTLSTWQTDVSPCIGSVLYSDIGKEFYTKLGWNPNITNNHVVLPPLCNTVRSTSVQDISTEYLHHLCERDEDLVRRNMATPTNDPRTRMTIIPDADHMLWHISKEEFACKYLFHKTPTVKGAIAGSPGNRVWIVWTHRYYSHPDVEVKELENVLYILRLVIENEQSTAESVLPHQEQDAALCAVLEAAQVEAAEWKLDVVKLWDPSPSVHNVIELNIAGCTFVEREEDSIASGLWFDEKGGAVEIAPIWLNNEHYAWC</sequence>
<protein>
    <recommendedName>
        <fullName evidence="2">LYC1 C-terminal domain-containing protein</fullName>
    </recommendedName>
</protein>
<dbReference type="Gene3D" id="3.40.630.30">
    <property type="match status" value="1"/>
</dbReference>
<evidence type="ECO:0000256" key="1">
    <source>
        <dbReference type="SAM" id="MobiDB-lite"/>
    </source>
</evidence>
<proteinExistence type="predicted"/>
<dbReference type="InterPro" id="IPR053013">
    <property type="entry name" value="LAT"/>
</dbReference>
<reference evidence="3" key="1">
    <citation type="journal article" date="2021" name="Nat. Commun.">
        <title>Genetic determinants of endophytism in the Arabidopsis root mycobiome.</title>
        <authorList>
            <person name="Mesny F."/>
            <person name="Miyauchi S."/>
            <person name="Thiergart T."/>
            <person name="Pickel B."/>
            <person name="Atanasova L."/>
            <person name="Karlsson M."/>
            <person name="Huettel B."/>
            <person name="Barry K.W."/>
            <person name="Haridas S."/>
            <person name="Chen C."/>
            <person name="Bauer D."/>
            <person name="Andreopoulos W."/>
            <person name="Pangilinan J."/>
            <person name="LaButti K."/>
            <person name="Riley R."/>
            <person name="Lipzen A."/>
            <person name="Clum A."/>
            <person name="Drula E."/>
            <person name="Henrissat B."/>
            <person name="Kohler A."/>
            <person name="Grigoriev I.V."/>
            <person name="Martin F.M."/>
            <person name="Hacquard S."/>
        </authorList>
    </citation>
    <scope>NUCLEOTIDE SEQUENCE</scope>
    <source>
        <strain evidence="3">MPI-CAGE-CH-0243</strain>
    </source>
</reference>
<feature type="compositionally biased region" description="Polar residues" evidence="1">
    <location>
        <begin position="1"/>
        <end position="17"/>
    </location>
</feature>
<dbReference type="SUPFAM" id="SSF55729">
    <property type="entry name" value="Acyl-CoA N-acyltransferases (Nat)"/>
    <property type="match status" value="1"/>
</dbReference>
<dbReference type="AlphaFoldDB" id="A0A9P9IXF8"/>
<name>A0A9P9IXF8_9PLEO</name>
<dbReference type="PANTHER" id="PTHR34815">
    <property type="entry name" value="LYSINE ACETYLTRANSFERASE"/>
    <property type="match status" value="1"/>
</dbReference>